<proteinExistence type="predicted"/>
<dbReference type="AlphaFoldDB" id="Q892I9"/>
<protein>
    <recommendedName>
        <fullName evidence="1">Antitoxin SocA-like Panacea domain-containing protein</fullName>
    </recommendedName>
</protein>
<evidence type="ECO:0000259" key="1">
    <source>
        <dbReference type="Pfam" id="PF13274"/>
    </source>
</evidence>
<keyword evidence="3" id="KW-1185">Reference proteome</keyword>
<dbReference type="Pfam" id="PF13274">
    <property type="entry name" value="SocA_Panacea"/>
    <property type="match status" value="1"/>
</dbReference>
<dbReference type="Proteomes" id="UP000001412">
    <property type="component" value="Chromosome"/>
</dbReference>
<sequence length="223" mass="26408">MCKAISVAGWFINNDFKPTNDKSGNLKLNKLLYFAQMISLIKRNKPLFEEELYAFENGVVVEKIRKDYCNNYDDFVKLAKEYDKNFNEDEIDILESTKELFLNVSPEDLSELTHQHKCWKHYYNKSIEEAKGYKYNKESARMPIGVIKNVYKDDLLLIKKMVDALEISYDIKEEKIVINNTEFYYNPEELCINEAIKQQLEEFPSYDEAYSLYIDEEQGLVVY</sequence>
<dbReference type="OrthoDB" id="9799173at2"/>
<organism evidence="2 3">
    <name type="scientific">Clostridium tetani (strain Massachusetts / E88)</name>
    <dbReference type="NCBI Taxonomy" id="212717"/>
    <lineage>
        <taxon>Bacteria</taxon>
        <taxon>Bacillati</taxon>
        <taxon>Bacillota</taxon>
        <taxon>Clostridia</taxon>
        <taxon>Eubacteriales</taxon>
        <taxon>Clostridiaceae</taxon>
        <taxon>Clostridium</taxon>
    </lineage>
</organism>
<evidence type="ECO:0000313" key="3">
    <source>
        <dbReference type="Proteomes" id="UP000001412"/>
    </source>
</evidence>
<dbReference type="STRING" id="212717.CTC_02108"/>
<name>Q892I9_CLOTE</name>
<dbReference type="EMBL" id="AE015927">
    <property type="protein sequence ID" value="AAO36606.1"/>
    <property type="molecule type" value="Genomic_DNA"/>
</dbReference>
<dbReference type="HOGENOM" id="CLU_1238405_0_0_9"/>
<gene>
    <name evidence="2" type="ordered locus">CTC_02108</name>
</gene>
<dbReference type="InterPro" id="IPR025272">
    <property type="entry name" value="SocA_Panacea"/>
</dbReference>
<reference evidence="2 3" key="1">
    <citation type="journal article" date="2003" name="Proc. Natl. Acad. Sci. U.S.A.">
        <title>The genome sequence of Clostridium tetani, the causative agent of tetanus disease.</title>
        <authorList>
            <person name="Brueggemann H."/>
            <person name="Baumer S."/>
            <person name="Fricke W.F."/>
            <person name="Wiezer A."/>
            <person name="Liesegang H."/>
            <person name="Decker I."/>
            <person name="Herzberg C."/>
            <person name="Martinez-Arias R."/>
            <person name="Merkl R."/>
            <person name="Henne A."/>
            <person name="Gottschalk G."/>
        </authorList>
    </citation>
    <scope>NUCLEOTIDE SEQUENCE [LARGE SCALE GENOMIC DNA]</scope>
    <source>
        <strain evidence="3">Massachusetts / E88</strain>
    </source>
</reference>
<dbReference type="GeneID" id="24252950"/>
<feature type="domain" description="Antitoxin SocA-like Panacea" evidence="1">
    <location>
        <begin position="28"/>
        <end position="120"/>
    </location>
</feature>
<evidence type="ECO:0000313" key="2">
    <source>
        <dbReference type="EMBL" id="AAO36606.1"/>
    </source>
</evidence>
<dbReference type="KEGG" id="ctc:CTC_02108"/>
<dbReference type="RefSeq" id="WP_011100264.1">
    <property type="nucleotide sequence ID" value="NC_004557.1"/>
</dbReference>
<accession>Q892I9</accession>